<keyword evidence="3" id="KW-0479">Metal-binding</keyword>
<comment type="caution">
    <text evidence="5">The sequence shown here is derived from an EMBL/GenBank/DDBJ whole genome shotgun (WGS) entry which is preliminary data.</text>
</comment>
<dbReference type="Proteomes" id="UP000472580">
    <property type="component" value="Unassembled WGS sequence"/>
</dbReference>
<reference evidence="5 6" key="1">
    <citation type="submission" date="2019-12" db="EMBL/GenBank/DDBJ databases">
        <title>Microbes associate with the intestines of laboratory mice.</title>
        <authorList>
            <person name="Navarre W."/>
            <person name="Wong E."/>
        </authorList>
    </citation>
    <scope>NUCLEOTIDE SEQUENCE [LARGE SCALE GENOMIC DNA]</scope>
    <source>
        <strain evidence="5 6">NM82_D38</strain>
    </source>
</reference>
<dbReference type="Gene3D" id="3.30.70.360">
    <property type="match status" value="1"/>
</dbReference>
<dbReference type="OrthoDB" id="9808195at2"/>
<gene>
    <name evidence="5" type="ORF">E5987_09630</name>
</gene>
<feature type="binding site" evidence="3">
    <location>
        <position position="394"/>
    </location>
    <ligand>
        <name>Zn(2+)</name>
        <dbReference type="ChEBI" id="CHEBI:29105"/>
        <label>2</label>
    </ligand>
</feature>
<dbReference type="SUPFAM" id="SSF53187">
    <property type="entry name" value="Zn-dependent exopeptidases"/>
    <property type="match status" value="1"/>
</dbReference>
<evidence type="ECO:0000256" key="1">
    <source>
        <dbReference type="ARBA" id="ARBA00006153"/>
    </source>
</evidence>
<organism evidence="5 6">
    <name type="scientific">Parasutterella muris</name>
    <dbReference type="NCBI Taxonomy" id="2565572"/>
    <lineage>
        <taxon>Bacteria</taxon>
        <taxon>Pseudomonadati</taxon>
        <taxon>Pseudomonadota</taxon>
        <taxon>Betaproteobacteria</taxon>
        <taxon>Burkholderiales</taxon>
        <taxon>Sutterellaceae</taxon>
        <taxon>Parasutterella</taxon>
    </lineage>
</organism>
<dbReference type="EMBL" id="WSRP01000031">
    <property type="protein sequence ID" value="MVX57453.1"/>
    <property type="molecule type" value="Genomic_DNA"/>
</dbReference>
<keyword evidence="3" id="KW-0862">Zinc</keyword>
<dbReference type="InterPro" id="IPR011650">
    <property type="entry name" value="Peptidase_M20_dimer"/>
</dbReference>
<dbReference type="Pfam" id="PF01546">
    <property type="entry name" value="Peptidase_M20"/>
    <property type="match status" value="1"/>
</dbReference>
<dbReference type="Pfam" id="PF07687">
    <property type="entry name" value="M20_dimer"/>
    <property type="match status" value="1"/>
</dbReference>
<dbReference type="GO" id="GO:0046872">
    <property type="term" value="F:metal ion binding"/>
    <property type="evidence" value="ECO:0007669"/>
    <property type="project" value="UniProtKB-KW"/>
</dbReference>
<dbReference type="InterPro" id="IPR010158">
    <property type="entry name" value="Amidase_Cbmase"/>
</dbReference>
<feature type="domain" description="Peptidase M20 dimerisation" evidence="4">
    <location>
        <begin position="216"/>
        <end position="324"/>
    </location>
</feature>
<dbReference type="AlphaFoldDB" id="A0A6L6YKW3"/>
<sequence>MTNFQTLASPYAERFLNQIREESRDGRGVSRQGYGPHEQYVHDLVISEAKRLNMEIEIDPAGNLWITRPGKNRSLPGIVSGSHGDSVPEGGNYDGLAGVCAAMTVADMLDRLNVQLERDYTVLVTRMEESSWFGRAYVGSLALTGNLKPEEVQLRHRISDRTLFDTIKDAGFDPVAMTSGKPLKELSNIAAFIELHIEQGPTLENNPTHRIAAVTGIRGNLRHKICRVIGETAHSGAVNREFRHDAVLALADLLSRMDKHWKEWLDAGEDLVFTCGVVNTAKTAAIAIIPGEVTFGLDMRSLSMDTLYRFHNLMLAECDEIAKERGVRFEFDNVLVCEASGVDPQVRGRIEKAAADHSLNALSIPSGAGHDAAVLSNAGVPVGMIFVANQNGSHNWREAMKLEDFIQGAELLWHTVCDYDNK</sequence>
<comment type="similarity">
    <text evidence="1">Belongs to the peptidase M20 family.</text>
</comment>
<dbReference type="PIRSF" id="PIRSF001235">
    <property type="entry name" value="Amidase_carbamoylase"/>
    <property type="match status" value="1"/>
</dbReference>
<feature type="binding site" evidence="3">
    <location>
        <position position="196"/>
    </location>
    <ligand>
        <name>Zn(2+)</name>
        <dbReference type="ChEBI" id="CHEBI:29105"/>
        <label>1</label>
    </ligand>
</feature>
<dbReference type="InterPro" id="IPR036264">
    <property type="entry name" value="Bact_exopeptidase_dim_dom"/>
</dbReference>
<dbReference type="Gene3D" id="3.40.630.10">
    <property type="entry name" value="Zn peptidases"/>
    <property type="match status" value="1"/>
</dbReference>
<dbReference type="RefSeq" id="WP_160335876.1">
    <property type="nucleotide sequence ID" value="NZ_WSRP01000031.1"/>
</dbReference>
<comment type="cofactor">
    <cofactor evidence="3">
        <name>Zn(2+)</name>
        <dbReference type="ChEBI" id="CHEBI:29105"/>
    </cofactor>
    <text evidence="3">Binds 2 Zn(2+) ions per subunit.</text>
</comment>
<evidence type="ECO:0000259" key="4">
    <source>
        <dbReference type="Pfam" id="PF07687"/>
    </source>
</evidence>
<dbReference type="PANTHER" id="PTHR32494:SF5">
    <property type="entry name" value="ALLANTOATE AMIDOHYDROLASE"/>
    <property type="match status" value="1"/>
</dbReference>
<feature type="binding site" evidence="3">
    <location>
        <position position="83"/>
    </location>
    <ligand>
        <name>Zn(2+)</name>
        <dbReference type="ChEBI" id="CHEBI:29105"/>
        <label>1</label>
    </ligand>
</feature>
<evidence type="ECO:0000256" key="2">
    <source>
        <dbReference type="ARBA" id="ARBA00022801"/>
    </source>
</evidence>
<evidence type="ECO:0000313" key="6">
    <source>
        <dbReference type="Proteomes" id="UP000472580"/>
    </source>
</evidence>
<dbReference type="NCBIfam" id="TIGR01879">
    <property type="entry name" value="hydantase"/>
    <property type="match status" value="1"/>
</dbReference>
<evidence type="ECO:0000256" key="3">
    <source>
        <dbReference type="PIRSR" id="PIRSR001235-1"/>
    </source>
</evidence>
<proteinExistence type="inferred from homology"/>
<keyword evidence="6" id="KW-1185">Reference proteome</keyword>
<dbReference type="PANTHER" id="PTHR32494">
    <property type="entry name" value="ALLANTOATE DEIMINASE-RELATED"/>
    <property type="match status" value="1"/>
</dbReference>
<dbReference type="SUPFAM" id="SSF55031">
    <property type="entry name" value="Bacterial exopeptidase dimerisation domain"/>
    <property type="match status" value="1"/>
</dbReference>
<feature type="binding site" evidence="3">
    <location>
        <position position="94"/>
    </location>
    <ligand>
        <name>Zn(2+)</name>
        <dbReference type="ChEBI" id="CHEBI:29105"/>
        <label>2</label>
    </ligand>
</feature>
<dbReference type="EC" id="3.5.-.-" evidence="5"/>
<protein>
    <submittedName>
        <fullName evidence="5">Hydantoinase/carbamoylase family amidase</fullName>
        <ecNumber evidence="5">3.5.-.-</ecNumber>
    </submittedName>
</protein>
<accession>A0A6L6YKW3</accession>
<dbReference type="InterPro" id="IPR002933">
    <property type="entry name" value="Peptidase_M20"/>
</dbReference>
<keyword evidence="2 5" id="KW-0378">Hydrolase</keyword>
<name>A0A6L6YKW3_9BURK</name>
<evidence type="ECO:0000313" key="5">
    <source>
        <dbReference type="EMBL" id="MVX57453.1"/>
    </source>
</evidence>
<feature type="binding site" evidence="3">
    <location>
        <position position="129"/>
    </location>
    <ligand>
        <name>Zn(2+)</name>
        <dbReference type="ChEBI" id="CHEBI:29105"/>
        <label>2</label>
    </ligand>
</feature>
<feature type="binding site" evidence="3">
    <location>
        <position position="94"/>
    </location>
    <ligand>
        <name>Zn(2+)</name>
        <dbReference type="ChEBI" id="CHEBI:29105"/>
        <label>1</label>
    </ligand>
</feature>
<dbReference type="GO" id="GO:0016813">
    <property type="term" value="F:hydrolase activity, acting on carbon-nitrogen (but not peptide) bonds, in linear amidines"/>
    <property type="evidence" value="ECO:0007669"/>
    <property type="project" value="InterPro"/>
</dbReference>